<protein>
    <submittedName>
        <fullName evidence="2">Uncharacterized protein</fullName>
    </submittedName>
</protein>
<dbReference type="STRING" id="1214101.BN159_3736"/>
<dbReference type="Proteomes" id="UP000008043">
    <property type="component" value="Chromosome"/>
</dbReference>
<keyword evidence="1" id="KW-0812">Transmembrane</keyword>
<keyword evidence="1" id="KW-1133">Transmembrane helix</keyword>
<feature type="transmembrane region" description="Helical" evidence="1">
    <location>
        <begin position="151"/>
        <end position="170"/>
    </location>
</feature>
<accession>K4R4V4</accession>
<feature type="transmembrane region" description="Helical" evidence="1">
    <location>
        <begin position="190"/>
        <end position="214"/>
    </location>
</feature>
<dbReference type="PATRIC" id="fig|1214101.3.peg.3792"/>
<keyword evidence="1" id="KW-0472">Membrane</keyword>
<dbReference type="EMBL" id="HE971709">
    <property type="protein sequence ID" value="CCK28115.1"/>
    <property type="molecule type" value="Genomic_DNA"/>
</dbReference>
<organism evidence="2 3">
    <name type="scientific">Streptomyces davaonensis (strain DSM 101723 / JCM 4913 / KCC S-0913 / 768)</name>
    <dbReference type="NCBI Taxonomy" id="1214101"/>
    <lineage>
        <taxon>Bacteria</taxon>
        <taxon>Bacillati</taxon>
        <taxon>Actinomycetota</taxon>
        <taxon>Actinomycetes</taxon>
        <taxon>Kitasatosporales</taxon>
        <taxon>Streptomycetaceae</taxon>
        <taxon>Streptomyces</taxon>
    </lineage>
</organism>
<sequence length="310" mass="33517">MRAPGAANRLRIMSAPPRSPTSTFMRNAALVAAPGTIAFALLYYFGSIYIKAYYTALGVPPEDLGFSIQGVVSNSTSGVFVPVCLLLGGGLVVFLLLGWLGPALAGPERAVLRRKVIAWLLVVGTALVLIGFPAFFTDTVTLFPSGWPRRFLPALAVAAGATLAVFAVHLRLSEEPDVRLRQARRTEQTWLAGGTLLLGLLALSLFYEMALYVADVGRGDAMVHADEGYQGSPFVVVHSRVPLKHNAVGTSFKDHGTKAAPYRYEYRGFRIVAKAPTRFYLISQASRSYAARQLVVLPDDGTAWLEIMAD</sequence>
<feature type="transmembrane region" description="Helical" evidence="1">
    <location>
        <begin position="116"/>
        <end position="136"/>
    </location>
</feature>
<evidence type="ECO:0000313" key="2">
    <source>
        <dbReference type="EMBL" id="CCK28115.1"/>
    </source>
</evidence>
<reference evidence="2 3" key="1">
    <citation type="journal article" date="2012" name="J. Bacteriol.">
        <title>Genome sequence of the bacterium Streptomyces davawensis JCM 4913 and heterologous production of the unique antibiotic roseoflavin.</title>
        <authorList>
            <person name="Jankowitsch F."/>
            <person name="Schwarz J."/>
            <person name="Ruckert C."/>
            <person name="Gust B."/>
            <person name="Szczepanowski R."/>
            <person name="Blom J."/>
            <person name="Pelzer S."/>
            <person name="Kalinowski J."/>
            <person name="Mack M."/>
        </authorList>
    </citation>
    <scope>NUCLEOTIDE SEQUENCE [LARGE SCALE GENOMIC DNA]</scope>
    <source>
        <strain evidence="3">DSM 101723 / JCM 4913 / KCC S-0913 / 768</strain>
    </source>
</reference>
<name>K4R4V4_STRDJ</name>
<feature type="transmembrane region" description="Helical" evidence="1">
    <location>
        <begin position="79"/>
        <end position="104"/>
    </location>
</feature>
<dbReference type="KEGG" id="sdv:BN159_3736"/>
<dbReference type="AlphaFoldDB" id="K4R4V4"/>
<feature type="transmembrane region" description="Helical" evidence="1">
    <location>
        <begin position="28"/>
        <end position="50"/>
    </location>
</feature>
<evidence type="ECO:0000313" key="3">
    <source>
        <dbReference type="Proteomes" id="UP000008043"/>
    </source>
</evidence>
<dbReference type="HOGENOM" id="CLU_896912_0_0_11"/>
<proteinExistence type="predicted"/>
<gene>
    <name evidence="2" type="ORF">BN159_3736</name>
</gene>
<keyword evidence="3" id="KW-1185">Reference proteome</keyword>
<evidence type="ECO:0000256" key="1">
    <source>
        <dbReference type="SAM" id="Phobius"/>
    </source>
</evidence>